<dbReference type="GO" id="GO:0006396">
    <property type="term" value="P:RNA processing"/>
    <property type="evidence" value="ECO:0007669"/>
    <property type="project" value="InterPro"/>
</dbReference>
<feature type="binding site" evidence="8">
    <location>
        <position position="491"/>
    </location>
    <ligand>
        <name>Mg(2+)</name>
        <dbReference type="ChEBI" id="CHEBI:18420"/>
    </ligand>
</feature>
<dbReference type="SUPFAM" id="SSF55666">
    <property type="entry name" value="Ribonuclease PH domain 2-like"/>
    <property type="match status" value="2"/>
</dbReference>
<evidence type="ECO:0000256" key="5">
    <source>
        <dbReference type="ARBA" id="ARBA00022723"/>
    </source>
</evidence>
<dbReference type="EC" id="2.7.7.8" evidence="8"/>
<dbReference type="AlphaFoldDB" id="A0A2U2BN04"/>
<dbReference type="Gene3D" id="3.30.230.70">
    <property type="entry name" value="GHMP Kinase, N-terminal domain"/>
    <property type="match status" value="2"/>
</dbReference>
<evidence type="ECO:0000256" key="3">
    <source>
        <dbReference type="ARBA" id="ARBA00022679"/>
    </source>
</evidence>
<dbReference type="EMBL" id="QEXO01000001">
    <property type="protein sequence ID" value="PWE15382.1"/>
    <property type="molecule type" value="Genomic_DNA"/>
</dbReference>
<evidence type="ECO:0000313" key="11">
    <source>
        <dbReference type="EMBL" id="PWE15382.1"/>
    </source>
</evidence>
<name>A0A2U2BN04_ALCFA</name>
<dbReference type="InterPro" id="IPR004088">
    <property type="entry name" value="KH_dom_type_1"/>
</dbReference>
<protein>
    <recommendedName>
        <fullName evidence="8">Polyribonucleotide nucleotidyltransferase</fullName>
        <ecNumber evidence="8">2.7.7.8</ecNumber>
    </recommendedName>
    <alternativeName>
        <fullName evidence="8">Polynucleotide phosphorylase</fullName>
        <shortName evidence="8">PNPase</shortName>
    </alternativeName>
</protein>
<dbReference type="RefSeq" id="WP_109088230.1">
    <property type="nucleotide sequence ID" value="NZ_QEXO01000001.1"/>
</dbReference>
<comment type="caution">
    <text evidence="11">The sequence shown here is derived from an EMBL/GenBank/DDBJ whole genome shotgun (WGS) entry which is preliminary data.</text>
</comment>
<dbReference type="Pfam" id="PF03726">
    <property type="entry name" value="PNPase"/>
    <property type="match status" value="1"/>
</dbReference>
<dbReference type="HAMAP" id="MF_01595">
    <property type="entry name" value="PNPase"/>
    <property type="match status" value="1"/>
</dbReference>
<dbReference type="GO" id="GO:0006402">
    <property type="term" value="P:mRNA catabolic process"/>
    <property type="evidence" value="ECO:0007669"/>
    <property type="project" value="UniProtKB-UniRule"/>
</dbReference>
<dbReference type="InterPro" id="IPR004087">
    <property type="entry name" value="KH_dom"/>
</dbReference>
<dbReference type="SMART" id="SM00322">
    <property type="entry name" value="KH"/>
    <property type="match status" value="1"/>
</dbReference>
<dbReference type="NCBIfam" id="NF008805">
    <property type="entry name" value="PRK11824.1"/>
    <property type="match status" value="1"/>
</dbReference>
<keyword evidence="4 8" id="KW-0548">Nucleotidyltransferase</keyword>
<dbReference type="SUPFAM" id="SSF46915">
    <property type="entry name" value="Polynucleotide phosphorylase/guanosine pentaphosphate synthase (PNPase/GPSI), domain 3"/>
    <property type="match status" value="1"/>
</dbReference>
<dbReference type="CDD" id="cd11364">
    <property type="entry name" value="RNase_PH_PNPase_2"/>
    <property type="match status" value="1"/>
</dbReference>
<evidence type="ECO:0000256" key="6">
    <source>
        <dbReference type="ARBA" id="ARBA00022842"/>
    </source>
</evidence>
<dbReference type="PANTHER" id="PTHR11252">
    <property type="entry name" value="POLYRIBONUCLEOTIDE NUCLEOTIDYLTRANSFERASE"/>
    <property type="match status" value="1"/>
</dbReference>
<dbReference type="GO" id="GO:0000287">
    <property type="term" value="F:magnesium ion binding"/>
    <property type="evidence" value="ECO:0007669"/>
    <property type="project" value="UniProtKB-UniRule"/>
</dbReference>
<dbReference type="FunFam" id="2.40.50.140:FF:000189">
    <property type="entry name" value="Polyribonucleotide nucleotidyltransferase, putative"/>
    <property type="match status" value="1"/>
</dbReference>
<dbReference type="InterPro" id="IPR012162">
    <property type="entry name" value="PNPase"/>
</dbReference>
<evidence type="ECO:0000256" key="9">
    <source>
        <dbReference type="SAM" id="Coils"/>
    </source>
</evidence>
<feature type="binding site" evidence="8">
    <location>
        <position position="497"/>
    </location>
    <ligand>
        <name>Mg(2+)</name>
        <dbReference type="ChEBI" id="CHEBI:18420"/>
    </ligand>
</feature>
<dbReference type="FunFam" id="3.30.230.70:FF:000002">
    <property type="entry name" value="Polyribonucleotide nucleotidyltransferase"/>
    <property type="match status" value="1"/>
</dbReference>
<dbReference type="PANTHER" id="PTHR11252:SF0">
    <property type="entry name" value="POLYRIBONUCLEOTIDE NUCLEOTIDYLTRANSFERASE 1, MITOCHONDRIAL"/>
    <property type="match status" value="1"/>
</dbReference>
<dbReference type="PIRSF" id="PIRSF005499">
    <property type="entry name" value="PNPase"/>
    <property type="match status" value="1"/>
</dbReference>
<dbReference type="Pfam" id="PF00575">
    <property type="entry name" value="S1"/>
    <property type="match status" value="1"/>
</dbReference>
<dbReference type="PROSITE" id="PS50126">
    <property type="entry name" value="S1"/>
    <property type="match status" value="1"/>
</dbReference>
<keyword evidence="7 8" id="KW-0694">RNA-binding</keyword>
<evidence type="ECO:0000256" key="8">
    <source>
        <dbReference type="HAMAP-Rule" id="MF_01595"/>
    </source>
</evidence>
<reference evidence="11 12" key="2">
    <citation type="submission" date="2018-05" db="EMBL/GenBank/DDBJ databases">
        <authorList>
            <person name="Lanie J.A."/>
            <person name="Ng W.-L."/>
            <person name="Kazmierczak K.M."/>
            <person name="Andrzejewski T.M."/>
            <person name="Davidsen T.M."/>
            <person name="Wayne K.J."/>
            <person name="Tettelin H."/>
            <person name="Glass J.I."/>
            <person name="Rusch D."/>
            <person name="Podicherti R."/>
            <person name="Tsui H.-C.T."/>
            <person name="Winkler M.E."/>
        </authorList>
    </citation>
    <scope>NUCLEOTIDE SEQUENCE [LARGE SCALE GENOMIC DNA]</scope>
    <source>
        <strain evidence="11 12">YBY</strain>
    </source>
</reference>
<dbReference type="Gene3D" id="2.40.50.140">
    <property type="entry name" value="Nucleic acid-binding proteins"/>
    <property type="match status" value="1"/>
</dbReference>
<keyword evidence="5 8" id="KW-0479">Metal-binding</keyword>
<dbReference type="InterPro" id="IPR036456">
    <property type="entry name" value="PNPase_PH_RNA-bd_sf"/>
</dbReference>
<dbReference type="Pfam" id="PF03725">
    <property type="entry name" value="RNase_PH_C"/>
    <property type="match status" value="2"/>
</dbReference>
<dbReference type="InterPro" id="IPR027408">
    <property type="entry name" value="PNPase/RNase_PH_dom_sf"/>
</dbReference>
<dbReference type="Gene3D" id="3.30.1370.10">
    <property type="entry name" value="K Homology domain, type 1"/>
    <property type="match status" value="1"/>
</dbReference>
<keyword evidence="3 8" id="KW-0808">Transferase</keyword>
<dbReference type="FunFam" id="3.30.1370.10:FF:000001">
    <property type="entry name" value="Polyribonucleotide nucleotidyltransferase"/>
    <property type="match status" value="1"/>
</dbReference>
<comment type="function">
    <text evidence="8">Involved in mRNA degradation. Catalyzes the phosphorolysis of single-stranded polyribonucleotides processively in the 3'- to 5'-direction.</text>
</comment>
<evidence type="ECO:0000256" key="4">
    <source>
        <dbReference type="ARBA" id="ARBA00022695"/>
    </source>
</evidence>
<dbReference type="GO" id="GO:0005829">
    <property type="term" value="C:cytosol"/>
    <property type="evidence" value="ECO:0007669"/>
    <property type="project" value="UniProtKB-ARBA"/>
</dbReference>
<dbReference type="STRING" id="511.UZ73_03675"/>
<evidence type="ECO:0000313" key="12">
    <source>
        <dbReference type="Proteomes" id="UP000245216"/>
    </source>
</evidence>
<evidence type="ECO:0000259" key="10">
    <source>
        <dbReference type="PROSITE" id="PS50126"/>
    </source>
</evidence>
<evidence type="ECO:0000256" key="1">
    <source>
        <dbReference type="ARBA" id="ARBA00007404"/>
    </source>
</evidence>
<dbReference type="SUPFAM" id="SSF54211">
    <property type="entry name" value="Ribosomal protein S5 domain 2-like"/>
    <property type="match status" value="2"/>
</dbReference>
<dbReference type="GO" id="GO:0004654">
    <property type="term" value="F:polyribonucleotide nucleotidyltransferase activity"/>
    <property type="evidence" value="ECO:0007669"/>
    <property type="project" value="UniProtKB-UniRule"/>
</dbReference>
<organism evidence="11 12">
    <name type="scientific">Alcaligenes faecalis</name>
    <dbReference type="NCBI Taxonomy" id="511"/>
    <lineage>
        <taxon>Bacteria</taxon>
        <taxon>Pseudomonadati</taxon>
        <taxon>Pseudomonadota</taxon>
        <taxon>Betaproteobacteria</taxon>
        <taxon>Burkholderiales</taxon>
        <taxon>Alcaligenaceae</taxon>
        <taxon>Alcaligenes</taxon>
    </lineage>
</organism>
<dbReference type="CDD" id="cd02393">
    <property type="entry name" value="KH-I_PNPase"/>
    <property type="match status" value="1"/>
</dbReference>
<keyword evidence="6 8" id="KW-0460">Magnesium</keyword>
<accession>A0A2U2BN04</accession>
<keyword evidence="2 8" id="KW-0963">Cytoplasm</keyword>
<dbReference type="GO" id="GO:0000175">
    <property type="term" value="F:3'-5'-RNA exonuclease activity"/>
    <property type="evidence" value="ECO:0007669"/>
    <property type="project" value="TreeGrafter"/>
</dbReference>
<keyword evidence="9" id="KW-0175">Coiled coil</keyword>
<dbReference type="InterPro" id="IPR036345">
    <property type="entry name" value="ExoRNase_PH_dom2_sf"/>
</dbReference>
<dbReference type="InterPro" id="IPR020568">
    <property type="entry name" value="Ribosomal_Su5_D2-typ_SF"/>
</dbReference>
<gene>
    <name evidence="8 11" type="primary">pnp</name>
    <name evidence="11" type="ORF">DF183_01205</name>
</gene>
<dbReference type="SUPFAM" id="SSF50249">
    <property type="entry name" value="Nucleic acid-binding proteins"/>
    <property type="match status" value="1"/>
</dbReference>
<comment type="catalytic activity">
    <reaction evidence="8">
        <text>RNA(n+1) + phosphate = RNA(n) + a ribonucleoside 5'-diphosphate</text>
        <dbReference type="Rhea" id="RHEA:22096"/>
        <dbReference type="Rhea" id="RHEA-COMP:14527"/>
        <dbReference type="Rhea" id="RHEA-COMP:17342"/>
        <dbReference type="ChEBI" id="CHEBI:43474"/>
        <dbReference type="ChEBI" id="CHEBI:57930"/>
        <dbReference type="ChEBI" id="CHEBI:140395"/>
        <dbReference type="EC" id="2.7.7.8"/>
    </reaction>
</comment>
<dbReference type="InterPro" id="IPR036612">
    <property type="entry name" value="KH_dom_type_1_sf"/>
</dbReference>
<dbReference type="SMART" id="SM00316">
    <property type="entry name" value="S1"/>
    <property type="match status" value="1"/>
</dbReference>
<dbReference type="InterPro" id="IPR012340">
    <property type="entry name" value="NA-bd_OB-fold"/>
</dbReference>
<dbReference type="FunFam" id="3.30.230.70:FF:000001">
    <property type="entry name" value="Polyribonucleotide nucleotidyltransferase"/>
    <property type="match status" value="1"/>
</dbReference>
<sequence>MFNKVTKSFQYGEHTVVLETGEIARQASGAVLVSIEDTVVLATVVGKSEAKAGQDFFPLTVDYVEKTYSAGKIPGGFFKREGRQSEREILISRLIDRPLRPLFPEGFYNEVQVIIHTVSVNPEIDPDIAAMIGASAALAISGIPFNGPVGAARVGYVDGQYVLNPSATQLKSSALDLVVAGTEQAVLMVESEARQLSEEVMLGGVVFAHEQMQAAINCIHELVEEAGKPEWNWQPAAVNESLLAAVTAAAEEGLTQAYQTREKQARTEQVRAVYAQVKETVKAQAEAAGQDQPDMVAVENMMFDLESKIVRSRILSGESRIDGRDTRTVRPISIRLGVLPRAHGSALFTRGETQALVVTTLGTKQDEQIIDSIMGEYRDRFMMHYNMPPFATGEAGRFGAPKRREIGHGRLAKRALTPLLPAAEDFQYSIRVVSEITESNGSSSMASVCGGSLSMMDAGVPVQDHVAGVAMGLIKEGNKFAVLTDILGDEDHLGDMDFKVAGTEKGITALQMDIKIQGITKEIMQVALAQAHEGRMHILGKMKESIDGSRTEMSEFAPRMLTVKINPEKIRDVIGKGGATIRALTEETGTQIDISDDGTITIASADLDKAREAERRIKELTAEVEVGQEYEGPVMRLLDFGAIVQVLPGRDGLLHISEIANYRIANINDVLKVGQVVKVKVIEADEKGRLRLSIKAIGGIEAQGGPAAPAAS</sequence>
<dbReference type="InterPro" id="IPR003029">
    <property type="entry name" value="S1_domain"/>
</dbReference>
<evidence type="ECO:0000256" key="2">
    <source>
        <dbReference type="ARBA" id="ARBA00022490"/>
    </source>
</evidence>
<dbReference type="CDD" id="cd11363">
    <property type="entry name" value="RNase_PH_PNPase_1"/>
    <property type="match status" value="1"/>
</dbReference>
<dbReference type="InterPro" id="IPR015848">
    <property type="entry name" value="PNPase_PH_RNA-bd_bac/org-type"/>
</dbReference>
<comment type="cofactor">
    <cofactor evidence="8">
        <name>Mg(2+)</name>
        <dbReference type="ChEBI" id="CHEBI:18420"/>
    </cofactor>
</comment>
<dbReference type="Pfam" id="PF01138">
    <property type="entry name" value="RNase_PH"/>
    <property type="match status" value="2"/>
</dbReference>
<evidence type="ECO:0000256" key="7">
    <source>
        <dbReference type="ARBA" id="ARBA00022884"/>
    </source>
</evidence>
<dbReference type="InterPro" id="IPR015847">
    <property type="entry name" value="ExoRNase_PH_dom2"/>
</dbReference>
<reference evidence="11 12" key="1">
    <citation type="submission" date="2018-05" db="EMBL/GenBank/DDBJ databases">
        <title>Genome Sequence of an Efficient Indole-Degrading Bacterium, Alcaligenes sp.YBY.</title>
        <authorList>
            <person name="Yang B."/>
        </authorList>
    </citation>
    <scope>NUCLEOTIDE SEQUENCE [LARGE SCALE GENOMIC DNA]</scope>
    <source>
        <strain evidence="11 12">YBY</strain>
    </source>
</reference>
<dbReference type="SUPFAM" id="SSF54791">
    <property type="entry name" value="Eukaryotic type KH-domain (KH-domain type I)"/>
    <property type="match status" value="1"/>
</dbReference>
<feature type="coiled-coil region" evidence="9">
    <location>
        <begin position="603"/>
        <end position="630"/>
    </location>
</feature>
<feature type="domain" description="S1 motif" evidence="10">
    <location>
        <begin position="627"/>
        <end position="695"/>
    </location>
</feature>
<dbReference type="Pfam" id="PF00013">
    <property type="entry name" value="KH_1"/>
    <property type="match status" value="1"/>
</dbReference>
<dbReference type="InterPro" id="IPR001247">
    <property type="entry name" value="ExoRNase_PH_dom1"/>
</dbReference>
<dbReference type="GO" id="GO:0003723">
    <property type="term" value="F:RNA binding"/>
    <property type="evidence" value="ECO:0007669"/>
    <property type="project" value="UniProtKB-UniRule"/>
</dbReference>
<dbReference type="Proteomes" id="UP000245216">
    <property type="component" value="Unassembled WGS sequence"/>
</dbReference>
<dbReference type="NCBIfam" id="TIGR03591">
    <property type="entry name" value="polynuc_phos"/>
    <property type="match status" value="1"/>
</dbReference>
<comment type="subcellular location">
    <subcellularLocation>
        <location evidence="8">Cytoplasm</location>
    </subcellularLocation>
</comment>
<comment type="similarity">
    <text evidence="1 8">Belongs to the polyribonucleotide nucleotidyltransferase family.</text>
</comment>
<dbReference type="PROSITE" id="PS50084">
    <property type="entry name" value="KH_TYPE_1"/>
    <property type="match status" value="1"/>
</dbReference>
<proteinExistence type="inferred from homology"/>